<keyword evidence="1" id="KW-1133">Transmembrane helix</keyword>
<dbReference type="Proteomes" id="UP000030688">
    <property type="component" value="Unassembled WGS sequence"/>
</dbReference>
<name>W7FV64_PLAF8</name>
<keyword evidence="1" id="KW-0812">Transmembrane</keyword>
<accession>W7FV64</accession>
<evidence type="ECO:0000313" key="2">
    <source>
        <dbReference type="EMBL" id="EUR82562.1"/>
    </source>
</evidence>
<sequence>MEQIGIANNIFTEIGKNIVKRSGPFEIWRKKFIEEVSKKISNSLNIEDVKECKKNCRKINYWMDDKEEEFVSKKFFVDEYITSNVWKNEFEKAIINTLKNKTKTCLRSRKKYPKEIRNIMGELEDYIDAINDYKKQFKNLYCWSERYIDYKKWLNEMKEYFIKHKEWKLLNNNKYRMYIIKYLKRSLGDMFPSKIECIKEIPDINEEVVKLSSEHNTHMDLRSSYVGEFTDEKPPKYYIPQDNESSEYPVEIVSKPLEWLLFHDFTTPGVTALPEELPLTSYKVTPTSINVLHKEGPTLKSIFPTKDFPYIIAWILGAIIAGTLFVYGTTRKDDFDSTKVMIKGQNFLWNRWMEIQTYILDKYKEEEPFEYLKNDWKREEDGYMKKIYKELLISLRGDTYYMSQKQKIIWRRWVAKHPYRIREKKIDEWFDKLFEEINKNGIISDDVIDILLNDYKENVENDEYIYDMIEKRKKLKLILWIQIYMYVWEEVEKDKWKSEKEMFIDTYINKLKDKKEYDEVEYDEVEYDEKKNKELIKLLNDMKKMEILNTDDEKRKEWKEQDWFKQMRKEWIREESRYLNEINEEILGNYNMELQKYMFEKHYEDIKLKWIDDIDGDNNNDNGWFPIIKYFEGDDKEGKNYITKEYSEKKHYVTNTLYDIENIKNDTLEGDKMKEKFNVKTIIEIHMVIIEDFQKDEWKKDKGDFLQICFEEFIKRKEFNEEGENKIIIDNKEKKSILNISDDNVINILQNSWSEWFKRHTYILDKWKEEEWFKDLKNDWKREEYEYIKKIYKDLLLSLRGDTYYMSQKQKIIWRQWISKHLYYINEDMVTKWFKDILEQLDRGNIIDLLYIENEINKLNEENGKNFLGEEQLIYDKKKILTTILWIQIHMMVLEESKKDECTKSKEMFLDTCIDELKKDEKENKKTHDDDEKTKEIIKIVEDMKKMNNLEIDEHRSTKWKKQKWFKEMKKDWIYVKDRYLLNLEENHKYDVHKCEELIDGSSLDLQKNISKWNWENIQFKWIDYENEKDWLKDIDEDTNEYIYEYIRDNIEKDTGTNVDEEHIKKYEECHDFVKIKDPFIWKNIIEIQLKIMEESKRETWEKNKYDFLEICIQEYIKNEHKDNNSRNLLEDEIFSMDKNMIWDTFIEAHRYILEKWKREEWFHNLKNEWNVEVLNYLNQSENINDEKRICIIEKEKNIFRKWINKNKEELNDYYEDEKNPFLEEDIKIKKKNYKLIAWIQIHMMILERLKEDECLANKHLFIDAYIEEFKRDKHKNKYNKKIIDMLENMKKNIYHTNLNNDEINEWKNETWFNQWKDDWIKEENENEKIFWLAQMRKERCAEKKYEKKDKEKEKNMNEYNNIGQSYMHIIHKNLLKKYLKYINFK</sequence>
<evidence type="ECO:0000313" key="3">
    <source>
        <dbReference type="Proteomes" id="UP000030688"/>
    </source>
</evidence>
<feature type="transmembrane region" description="Helical" evidence="1">
    <location>
        <begin position="308"/>
        <end position="328"/>
    </location>
</feature>
<evidence type="ECO:0000256" key="1">
    <source>
        <dbReference type="SAM" id="Phobius"/>
    </source>
</evidence>
<dbReference type="EMBL" id="KE123576">
    <property type="protein sequence ID" value="EUR82562.1"/>
    <property type="molecule type" value="Genomic_DNA"/>
</dbReference>
<dbReference type="OrthoDB" id="383264at2759"/>
<keyword evidence="1" id="KW-0472">Membrane</keyword>
<gene>
    <name evidence="2" type="ORF">PFBG_00125</name>
</gene>
<reference evidence="3" key="1">
    <citation type="submission" date="2007-11" db="EMBL/GenBank/DDBJ databases">
        <authorList>
            <consortium name="The Broad Institute Genome Sequencing Platform"/>
            <person name="Volkman S.K."/>
            <person name="Daily J.P."/>
            <person name="Sarr O."/>
            <person name="Ndiaye D."/>
            <person name="Ndir O."/>
            <person name="Mboup S."/>
            <person name="Lukens A."/>
            <person name="Stange-Thomann N."/>
            <person name="Mauceli E."/>
            <person name="Gnerre S."/>
            <person name="Jaffe D."/>
            <person name="Zainoun J."/>
            <person name="Wiegand R.C."/>
            <person name="Birren B."/>
            <person name="Galagan J."/>
            <person name="Lander E."/>
            <person name="Wirth D.F."/>
        </authorList>
    </citation>
    <scope>NUCLEOTIDE SEQUENCE [LARGE SCALE GENOMIC DNA]</scope>
    <source>
        <strain evidence="3">7G8</strain>
    </source>
</reference>
<organism evidence="2 3">
    <name type="scientific">Plasmodium falciparum (isolate 7G8)</name>
    <dbReference type="NCBI Taxonomy" id="57266"/>
    <lineage>
        <taxon>Eukaryota</taxon>
        <taxon>Sar</taxon>
        <taxon>Alveolata</taxon>
        <taxon>Apicomplexa</taxon>
        <taxon>Aconoidasida</taxon>
        <taxon>Haemosporida</taxon>
        <taxon>Plasmodiidae</taxon>
        <taxon>Plasmodium</taxon>
        <taxon>Plasmodium (Laverania)</taxon>
    </lineage>
</organism>
<reference evidence="2 3" key="2">
    <citation type="submission" date="2013-02" db="EMBL/GenBank/DDBJ databases">
        <title>The Genome Sequence of Plasmodium falciparum 7G8.</title>
        <authorList>
            <consortium name="The Broad Institute Genome Sequencing Platform"/>
            <consortium name="The Broad Institute Genome Sequencing Center for Infectious Disease"/>
            <person name="Neafsey D."/>
            <person name="Cheeseman I."/>
            <person name="Volkman S."/>
            <person name="Adams J."/>
            <person name="Walker B."/>
            <person name="Young S.K."/>
            <person name="Zeng Q."/>
            <person name="Gargeya S."/>
            <person name="Fitzgerald M."/>
            <person name="Haas B."/>
            <person name="Abouelleil A."/>
            <person name="Alvarado L."/>
            <person name="Arachchi H.M."/>
            <person name="Berlin A.M."/>
            <person name="Chapman S.B."/>
            <person name="Dewar J."/>
            <person name="Goldberg J."/>
            <person name="Griggs A."/>
            <person name="Gujja S."/>
            <person name="Hansen M."/>
            <person name="Howarth C."/>
            <person name="Imamovic A."/>
            <person name="Larimer J."/>
            <person name="McCowan C."/>
            <person name="Murphy C."/>
            <person name="Neiman D."/>
            <person name="Pearson M."/>
            <person name="Priest M."/>
            <person name="Roberts A."/>
            <person name="Saif S."/>
            <person name="Shea T."/>
            <person name="Sisk P."/>
            <person name="Sykes S."/>
            <person name="Wortman J."/>
            <person name="Nusbaum C."/>
            <person name="Birren B."/>
        </authorList>
    </citation>
    <scope>NUCLEOTIDE SEQUENCE [LARGE SCALE GENOMIC DNA]</scope>
    <source>
        <strain evidence="2 3">7G8</strain>
    </source>
</reference>
<protein>
    <submittedName>
        <fullName evidence="2">Uncharacterized protein</fullName>
    </submittedName>
</protein>
<proteinExistence type="predicted"/>